<evidence type="ECO:0000259" key="1">
    <source>
        <dbReference type="Pfam" id="PF07707"/>
    </source>
</evidence>
<dbReference type="CDD" id="cd14733">
    <property type="entry name" value="BACK"/>
    <property type="match status" value="1"/>
</dbReference>
<sequence>MLLLGALKKKVEEFLLSNTDSVNCISIMNLARLYDMKTLLADARSYLQEHVKEVVETEEMHLLQEGDLIEVLEANDSQEDNFLFIQNTVIAEKLMHNTRCLSSRVQEFMRSSGSADPPKQLSLAVSNDGGEMWLCTDLNTLKWQPIQQPPFEIHDYSACASPGG</sequence>
<proteinExistence type="predicted"/>
<dbReference type="AlphaFoldDB" id="R7UU78"/>
<evidence type="ECO:0000313" key="2">
    <source>
        <dbReference type="EMBL" id="ELU09713.1"/>
    </source>
</evidence>
<feature type="domain" description="BACK" evidence="1">
    <location>
        <begin position="24"/>
        <end position="77"/>
    </location>
</feature>
<accession>R7UU78</accession>
<protein>
    <recommendedName>
        <fullName evidence="1">BACK domain-containing protein</fullName>
    </recommendedName>
</protein>
<gene>
    <name evidence="2" type="ORF">CAPTEDRAFT_212495</name>
</gene>
<reference evidence="2" key="1">
    <citation type="journal article" date="2013" name="Nature">
        <title>Insights into bilaterian evolution from three spiralian genomes.</title>
        <authorList>
            <person name="Simakov O."/>
            <person name="Marletaz F."/>
            <person name="Cho S.J."/>
            <person name="Edsinger-Gonzales E."/>
            <person name="Havlak P."/>
            <person name="Hellsten U."/>
            <person name="Kuo D.H."/>
            <person name="Larsson T."/>
            <person name="Lv J."/>
            <person name="Arendt D."/>
            <person name="Savage R."/>
            <person name="Osoegawa K."/>
            <person name="de Jong P."/>
            <person name="Grimwood J."/>
            <person name="Chapman J.A."/>
            <person name="Shapiro H."/>
            <person name="Aerts A."/>
            <person name="Otillar R.P."/>
            <person name="Terry A.Y."/>
            <person name="Boore J.L."/>
            <person name="Grigoriev I.V."/>
            <person name="Lindberg D.R."/>
            <person name="Seaver E.C."/>
            <person name="Weisblat D.A."/>
            <person name="Putnam N.H."/>
            <person name="Rokhsar D.S."/>
        </authorList>
    </citation>
    <scope>NUCLEOTIDE SEQUENCE</scope>
    <source>
        <strain evidence="2">I ESC-2004</strain>
    </source>
</reference>
<feature type="non-terminal residue" evidence="2">
    <location>
        <position position="164"/>
    </location>
</feature>
<dbReference type="OrthoDB" id="6245854at2759"/>
<dbReference type="Gene3D" id="1.25.40.420">
    <property type="match status" value="1"/>
</dbReference>
<name>R7UU78_CAPTE</name>
<dbReference type="Pfam" id="PF07707">
    <property type="entry name" value="BACK"/>
    <property type="match status" value="1"/>
</dbReference>
<dbReference type="EMBL" id="KB298014">
    <property type="protein sequence ID" value="ELU09713.1"/>
    <property type="molecule type" value="Genomic_DNA"/>
</dbReference>
<dbReference type="InParanoid" id="R7UU78"/>
<dbReference type="HOGENOM" id="CLU_1631204_0_0_1"/>
<dbReference type="InterPro" id="IPR011705">
    <property type="entry name" value="BACK"/>
</dbReference>
<organism evidence="2">
    <name type="scientific">Capitella teleta</name>
    <name type="common">Polychaete worm</name>
    <dbReference type="NCBI Taxonomy" id="283909"/>
    <lineage>
        <taxon>Eukaryota</taxon>
        <taxon>Metazoa</taxon>
        <taxon>Spiralia</taxon>
        <taxon>Lophotrochozoa</taxon>
        <taxon>Annelida</taxon>
        <taxon>Polychaeta</taxon>
        <taxon>Sedentaria</taxon>
        <taxon>Scolecida</taxon>
        <taxon>Capitellidae</taxon>
        <taxon>Capitella</taxon>
    </lineage>
</organism>